<dbReference type="Proteomes" id="UP000178759">
    <property type="component" value="Unassembled WGS sequence"/>
</dbReference>
<accession>A0A1F6AG69</accession>
<sequence>MRTCEHLDNGMCQGMKILKNEKGVSLAIKHLPKFAMALGVDGENGKFTWIAQCVVANEPANQRHCSDFKFHEIFHSDIGKLY</sequence>
<dbReference type="STRING" id="1798392.A3A79_00455"/>
<evidence type="ECO:0000313" key="2">
    <source>
        <dbReference type="Proteomes" id="UP000178759"/>
    </source>
</evidence>
<gene>
    <name evidence="1" type="ORF">A3A79_00455</name>
</gene>
<dbReference type="AlphaFoldDB" id="A0A1F6AG69"/>
<protein>
    <submittedName>
        <fullName evidence="1">Uncharacterized protein</fullName>
    </submittedName>
</protein>
<name>A0A1F6AG69_9BACT</name>
<proteinExistence type="predicted"/>
<dbReference type="EMBL" id="MFJV01000001">
    <property type="protein sequence ID" value="OGG23665.1"/>
    <property type="molecule type" value="Genomic_DNA"/>
</dbReference>
<organism evidence="1 2">
    <name type="scientific">Candidatus Gottesmanbacteria bacterium RIFCSPLOWO2_01_FULL_43_11b</name>
    <dbReference type="NCBI Taxonomy" id="1798392"/>
    <lineage>
        <taxon>Bacteria</taxon>
        <taxon>Candidatus Gottesmaniibacteriota</taxon>
    </lineage>
</organism>
<reference evidence="1 2" key="1">
    <citation type="journal article" date="2016" name="Nat. Commun.">
        <title>Thousands of microbial genomes shed light on interconnected biogeochemical processes in an aquifer system.</title>
        <authorList>
            <person name="Anantharaman K."/>
            <person name="Brown C.T."/>
            <person name="Hug L.A."/>
            <person name="Sharon I."/>
            <person name="Castelle C.J."/>
            <person name="Probst A.J."/>
            <person name="Thomas B.C."/>
            <person name="Singh A."/>
            <person name="Wilkins M.J."/>
            <person name="Karaoz U."/>
            <person name="Brodie E.L."/>
            <person name="Williams K.H."/>
            <person name="Hubbard S.S."/>
            <person name="Banfield J.F."/>
        </authorList>
    </citation>
    <scope>NUCLEOTIDE SEQUENCE [LARGE SCALE GENOMIC DNA]</scope>
</reference>
<comment type="caution">
    <text evidence="1">The sequence shown here is derived from an EMBL/GenBank/DDBJ whole genome shotgun (WGS) entry which is preliminary data.</text>
</comment>
<evidence type="ECO:0000313" key="1">
    <source>
        <dbReference type="EMBL" id="OGG23665.1"/>
    </source>
</evidence>